<dbReference type="RefSeq" id="WP_010054577.1">
    <property type="nucleotide sequence ID" value="NZ_CBCPIB010000001.1"/>
</dbReference>
<proteinExistence type="predicted"/>
<dbReference type="InterPro" id="IPR029033">
    <property type="entry name" value="His_PPase_superfam"/>
</dbReference>
<reference evidence="3" key="1">
    <citation type="submission" date="2023-08" db="EMBL/GenBank/DDBJ databases">
        <title>Genomic characterization of piscicolin 126 produced by Carnobacterium maltaromaticum CM22 strain isolated from salmon (Salmo salar).</title>
        <authorList>
            <person name="Gonzalez-Gragera E."/>
            <person name="Garcia-Lopez J.D."/>
            <person name="Teso-Perez C."/>
            <person name="Gimenez-Hernandez I."/>
            <person name="Peralta-Sanchez J.M."/>
            <person name="Valdivia E."/>
            <person name="Montalban-Lopez M."/>
            <person name="Martin-Platero A.M."/>
            <person name="Banos A."/>
            <person name="Martinez-Bueno M."/>
        </authorList>
    </citation>
    <scope>NUCLEOTIDE SEQUENCE</scope>
    <source>
        <strain evidence="3">CM22</strain>
    </source>
</reference>
<sequence>MSGEKQPTIIYLARHGQTWFNTMGRVQGWSDTPLTPAGIEGVEKLGRGLADHHFVSAYSSDSGRARETAQIVLAANKKGKDLRLKERKDIREACFGNFEGDTDENMWTAMAQHVGLETPEEMMAEMNVEGFKKTMNAVSEIDPLGIAEDFPTLQNRLKKAFSEIAEEADQNGGGNVFVVSHGMSIVALTAGLTQDTPIFGVENASITKLYYEAGEFSVKEMGSMDYWK</sequence>
<comment type="caution">
    <text evidence="3">The sequence shown here is derived from an EMBL/GenBank/DDBJ whole genome shotgun (WGS) entry which is preliminary data.</text>
</comment>
<feature type="active site" description="Proton donor/acceptor" evidence="1">
    <location>
        <position position="92"/>
    </location>
</feature>
<dbReference type="PANTHER" id="PTHR48100:SF9">
    <property type="entry name" value="PHOSPHOGLYCERATE MUTASE 2 PARALOG"/>
    <property type="match status" value="1"/>
</dbReference>
<evidence type="ECO:0000256" key="1">
    <source>
        <dbReference type="PIRSR" id="PIRSR613078-1"/>
    </source>
</evidence>
<dbReference type="CDD" id="cd07067">
    <property type="entry name" value="HP_PGM_like"/>
    <property type="match status" value="1"/>
</dbReference>
<dbReference type="GeneID" id="83605007"/>
<protein>
    <submittedName>
        <fullName evidence="3">Histidine phosphatase family protein</fullName>
        <ecNumber evidence="3">3.1.3.-</ecNumber>
    </submittedName>
</protein>
<gene>
    <name evidence="3" type="ORF">RAK27_10075</name>
</gene>
<dbReference type="EC" id="3.1.3.-" evidence="3"/>
<evidence type="ECO:0000313" key="3">
    <source>
        <dbReference type="EMBL" id="MDZ5759003.1"/>
    </source>
</evidence>
<dbReference type="EMBL" id="JAVBVO010000003">
    <property type="protein sequence ID" value="MDZ5759003.1"/>
    <property type="molecule type" value="Genomic_DNA"/>
</dbReference>
<dbReference type="GO" id="GO:0005737">
    <property type="term" value="C:cytoplasm"/>
    <property type="evidence" value="ECO:0007669"/>
    <property type="project" value="TreeGrafter"/>
</dbReference>
<dbReference type="Pfam" id="PF00300">
    <property type="entry name" value="His_Phos_1"/>
    <property type="match status" value="1"/>
</dbReference>
<dbReference type="InterPro" id="IPR013078">
    <property type="entry name" value="His_Pase_superF_clade-1"/>
</dbReference>
<dbReference type="Gene3D" id="3.40.50.1240">
    <property type="entry name" value="Phosphoglycerate mutase-like"/>
    <property type="match status" value="1"/>
</dbReference>
<dbReference type="GO" id="GO:0016791">
    <property type="term" value="F:phosphatase activity"/>
    <property type="evidence" value="ECO:0007669"/>
    <property type="project" value="TreeGrafter"/>
</dbReference>
<organism evidence="3 4">
    <name type="scientific">Carnobacterium maltaromaticum</name>
    <name type="common">Carnobacterium piscicola</name>
    <dbReference type="NCBI Taxonomy" id="2751"/>
    <lineage>
        <taxon>Bacteria</taxon>
        <taxon>Bacillati</taxon>
        <taxon>Bacillota</taxon>
        <taxon>Bacilli</taxon>
        <taxon>Lactobacillales</taxon>
        <taxon>Carnobacteriaceae</taxon>
        <taxon>Carnobacterium</taxon>
    </lineage>
</organism>
<keyword evidence="3" id="KW-0378">Hydrolase</keyword>
<feature type="active site" description="Tele-phosphohistidine intermediate" evidence="1">
    <location>
        <position position="15"/>
    </location>
</feature>
<name>A0AAW9JU06_CARML</name>
<dbReference type="PANTHER" id="PTHR48100">
    <property type="entry name" value="BROAD-SPECIFICITY PHOSPHATASE YOR283W-RELATED"/>
    <property type="match status" value="1"/>
</dbReference>
<dbReference type="SUPFAM" id="SSF53254">
    <property type="entry name" value="Phosphoglycerate mutase-like"/>
    <property type="match status" value="1"/>
</dbReference>
<dbReference type="PROSITE" id="PS00175">
    <property type="entry name" value="PG_MUTASE"/>
    <property type="match status" value="1"/>
</dbReference>
<dbReference type="AlphaFoldDB" id="A0AAW9JU06"/>
<dbReference type="Proteomes" id="UP001290462">
    <property type="component" value="Unassembled WGS sequence"/>
</dbReference>
<accession>A0AAW9JU06</accession>
<dbReference type="SMART" id="SM00855">
    <property type="entry name" value="PGAM"/>
    <property type="match status" value="1"/>
</dbReference>
<dbReference type="InterPro" id="IPR001345">
    <property type="entry name" value="PG/BPGM_mutase_AS"/>
</dbReference>
<evidence type="ECO:0000256" key="2">
    <source>
        <dbReference type="PIRSR" id="PIRSR613078-2"/>
    </source>
</evidence>
<feature type="binding site" evidence="2">
    <location>
        <position position="64"/>
    </location>
    <ligand>
        <name>substrate</name>
    </ligand>
</feature>
<evidence type="ECO:0000313" key="4">
    <source>
        <dbReference type="Proteomes" id="UP001290462"/>
    </source>
</evidence>
<feature type="binding site" evidence="2">
    <location>
        <begin position="14"/>
        <end position="21"/>
    </location>
    <ligand>
        <name>substrate</name>
    </ligand>
</feature>
<dbReference type="InterPro" id="IPR050275">
    <property type="entry name" value="PGM_Phosphatase"/>
</dbReference>